<dbReference type="Gene3D" id="2.30.30.40">
    <property type="entry name" value="SH3 Domains"/>
    <property type="match status" value="1"/>
</dbReference>
<dbReference type="PANTHER" id="PTHR22902:SF27">
    <property type="entry name" value="PLECKSTRIN HOMOLOGY DOMAIN-CONTAINING FAMILY A MEMBER 3"/>
    <property type="match status" value="1"/>
</dbReference>
<comment type="caution">
    <text evidence="7">The sequence shown here is derived from an EMBL/GenBank/DDBJ whole genome shotgun (WGS) entry which is preliminary data.</text>
</comment>
<dbReference type="Gene3D" id="2.30.29.30">
    <property type="entry name" value="Pleckstrin-homology domain (PH domain)/Phosphotyrosine-binding domain (PTB)"/>
    <property type="match status" value="1"/>
</dbReference>
<dbReference type="PROSITE" id="PS50002">
    <property type="entry name" value="SH3"/>
    <property type="match status" value="1"/>
</dbReference>
<dbReference type="SUPFAM" id="SSF50044">
    <property type="entry name" value="SH3-domain"/>
    <property type="match status" value="1"/>
</dbReference>
<feature type="compositionally biased region" description="Polar residues" evidence="4">
    <location>
        <begin position="135"/>
        <end position="148"/>
    </location>
</feature>
<dbReference type="GO" id="GO:0042147">
    <property type="term" value="P:retrograde transport, endosome to Golgi"/>
    <property type="evidence" value="ECO:0007669"/>
    <property type="project" value="TreeGrafter"/>
</dbReference>
<dbReference type="SMART" id="SM00326">
    <property type="entry name" value="SH3"/>
    <property type="match status" value="1"/>
</dbReference>
<dbReference type="GO" id="GO:0007032">
    <property type="term" value="P:endosome organization"/>
    <property type="evidence" value="ECO:0007669"/>
    <property type="project" value="TreeGrafter"/>
</dbReference>
<dbReference type="GO" id="GO:0055037">
    <property type="term" value="C:recycling endosome"/>
    <property type="evidence" value="ECO:0007669"/>
    <property type="project" value="TreeGrafter"/>
</dbReference>
<dbReference type="GO" id="GO:0001881">
    <property type="term" value="P:receptor recycling"/>
    <property type="evidence" value="ECO:0007669"/>
    <property type="project" value="TreeGrafter"/>
</dbReference>
<evidence type="ECO:0000256" key="3">
    <source>
        <dbReference type="PROSITE-ProRule" id="PRU00192"/>
    </source>
</evidence>
<keyword evidence="1 3" id="KW-0728">SH3 domain</keyword>
<dbReference type="GO" id="GO:0005769">
    <property type="term" value="C:early endosome"/>
    <property type="evidence" value="ECO:0007669"/>
    <property type="project" value="TreeGrafter"/>
</dbReference>
<dbReference type="InterPro" id="IPR011993">
    <property type="entry name" value="PH-like_dom_sf"/>
</dbReference>
<evidence type="ECO:0000256" key="1">
    <source>
        <dbReference type="ARBA" id="ARBA00022443"/>
    </source>
</evidence>
<sequence>MESEVVYAIHPFKAESEDEVSFEFGEPIIVLEKDELYGDGWWKGKNIHGRVGLFPMNHTSYSKPVPIQLDPTNNSYNSYNSFYSQMVSTPNDMNLNNSDLNVPSPPFRMPTPSIEETIDDIQNKLKKMSVRSNEKQLNQNNSEPQQYPWSPKQGRRSRLFLSSSSSSRTVSTISSSSHRQSTESTKKNVTHADLVSPITSNEFVSTPKQGIQIKDHPSTWDVRQLHLSTLKELNVLSFGKRVHIMNAINALKAKHSIGVGPDDDVSDIDEYSGSVQPYSPTPVYRFQPKYNTSSPVLGRYAANHDFRKFPGLPESPRNSASNNPASYTQFKRIEDVDVANVEAVNPKSKKIKLLSKWNSLKKSKEKRNKLRTSSEGGYDINLNEEDNVIRNQFINDNIRPNSPSLEKNRGLRFSRKKHPGDSIIGSPLMIPKQSLEPESPHQYNKWEAIEDLSAIDLEVLKSIGEPDYEGWLKKQGDKYKTWKSRYFILKGADLYYLKNNKNIQHPKVKGHIDLTGYRIFTDENILPGKYGFKIVHDMLRTHFFAHEDIDVMKGWIKAMMKATISRDHNAPVISSSNINTVPLADARKMSPRPPQPRRPSLSPTAILSPPILRPPPPTFVKEKQNPYITTMGSSSTTFIQNTPMYPNMSSYN</sequence>
<dbReference type="AlphaFoldDB" id="A0A9N8WMD8"/>
<dbReference type="CDD" id="cd00174">
    <property type="entry name" value="SH3"/>
    <property type="match status" value="1"/>
</dbReference>
<feature type="compositionally biased region" description="Low complexity" evidence="4">
    <location>
        <begin position="598"/>
        <end position="610"/>
    </location>
</feature>
<feature type="region of interest" description="Disordered" evidence="4">
    <location>
        <begin position="129"/>
        <end position="189"/>
    </location>
</feature>
<organism evidence="7 8">
    <name type="scientific">Cetraspora pellucida</name>
    <dbReference type="NCBI Taxonomy" id="1433469"/>
    <lineage>
        <taxon>Eukaryota</taxon>
        <taxon>Fungi</taxon>
        <taxon>Fungi incertae sedis</taxon>
        <taxon>Mucoromycota</taxon>
        <taxon>Glomeromycotina</taxon>
        <taxon>Glomeromycetes</taxon>
        <taxon>Diversisporales</taxon>
        <taxon>Gigasporaceae</taxon>
        <taxon>Cetraspora</taxon>
    </lineage>
</organism>
<dbReference type="InterPro" id="IPR045188">
    <property type="entry name" value="Boi1/Boi2-like"/>
</dbReference>
<evidence type="ECO:0000259" key="5">
    <source>
        <dbReference type="PROSITE" id="PS50002"/>
    </source>
</evidence>
<dbReference type="InterPro" id="IPR001849">
    <property type="entry name" value="PH_domain"/>
</dbReference>
<dbReference type="Pfam" id="PF14604">
    <property type="entry name" value="SH3_9"/>
    <property type="match status" value="1"/>
</dbReference>
<dbReference type="EMBL" id="CAJVQA010000832">
    <property type="protein sequence ID" value="CAG8492147.1"/>
    <property type="molecule type" value="Genomic_DNA"/>
</dbReference>
<keyword evidence="2" id="KW-0597">Phosphoprotein</keyword>
<evidence type="ECO:0000256" key="4">
    <source>
        <dbReference type="SAM" id="MobiDB-lite"/>
    </source>
</evidence>
<feature type="domain" description="SH3" evidence="5">
    <location>
        <begin position="1"/>
        <end position="64"/>
    </location>
</feature>
<gene>
    <name evidence="7" type="ORF">CPELLU_LOCUS2032</name>
</gene>
<keyword evidence="8" id="KW-1185">Reference proteome</keyword>
<protein>
    <submittedName>
        <fullName evidence="7">5803_t:CDS:1</fullName>
    </submittedName>
</protein>
<evidence type="ECO:0000313" key="8">
    <source>
        <dbReference type="Proteomes" id="UP000789759"/>
    </source>
</evidence>
<feature type="domain" description="PH" evidence="6">
    <location>
        <begin position="465"/>
        <end position="564"/>
    </location>
</feature>
<accession>A0A9N8WMD8</accession>
<dbReference type="PROSITE" id="PS50003">
    <property type="entry name" value="PH_DOMAIN"/>
    <property type="match status" value="1"/>
</dbReference>
<evidence type="ECO:0000256" key="2">
    <source>
        <dbReference type="ARBA" id="ARBA00022553"/>
    </source>
</evidence>
<evidence type="ECO:0000313" key="7">
    <source>
        <dbReference type="EMBL" id="CAG8492147.1"/>
    </source>
</evidence>
<dbReference type="SMART" id="SM00233">
    <property type="entry name" value="PH"/>
    <property type="match status" value="1"/>
</dbReference>
<feature type="region of interest" description="Disordered" evidence="4">
    <location>
        <begin position="584"/>
        <end position="618"/>
    </location>
</feature>
<dbReference type="Pfam" id="PF00169">
    <property type="entry name" value="PH"/>
    <property type="match status" value="1"/>
</dbReference>
<dbReference type="GO" id="GO:0005829">
    <property type="term" value="C:cytosol"/>
    <property type="evidence" value="ECO:0007669"/>
    <property type="project" value="GOC"/>
</dbReference>
<name>A0A9N8WMD8_9GLOM</name>
<proteinExistence type="predicted"/>
<dbReference type="InterPro" id="IPR036028">
    <property type="entry name" value="SH3-like_dom_sf"/>
</dbReference>
<dbReference type="PANTHER" id="PTHR22902">
    <property type="entry name" value="SESQUIPEDALIAN"/>
    <property type="match status" value="1"/>
</dbReference>
<dbReference type="SUPFAM" id="SSF50729">
    <property type="entry name" value="PH domain-like"/>
    <property type="match status" value="1"/>
</dbReference>
<reference evidence="7" key="1">
    <citation type="submission" date="2021-06" db="EMBL/GenBank/DDBJ databases">
        <authorList>
            <person name="Kallberg Y."/>
            <person name="Tangrot J."/>
            <person name="Rosling A."/>
        </authorList>
    </citation>
    <scope>NUCLEOTIDE SEQUENCE</scope>
    <source>
        <strain evidence="7">FL966</strain>
    </source>
</reference>
<dbReference type="InterPro" id="IPR001452">
    <property type="entry name" value="SH3_domain"/>
</dbReference>
<feature type="compositionally biased region" description="Low complexity" evidence="4">
    <location>
        <begin position="159"/>
        <end position="179"/>
    </location>
</feature>
<dbReference type="GO" id="GO:0005802">
    <property type="term" value="C:trans-Golgi network"/>
    <property type="evidence" value="ECO:0007669"/>
    <property type="project" value="TreeGrafter"/>
</dbReference>
<dbReference type="Proteomes" id="UP000789759">
    <property type="component" value="Unassembled WGS sequence"/>
</dbReference>
<evidence type="ECO:0000259" key="6">
    <source>
        <dbReference type="PROSITE" id="PS50003"/>
    </source>
</evidence>
<dbReference type="OrthoDB" id="73680at2759"/>